<dbReference type="AlphaFoldDB" id="A0A554JDW4"/>
<comment type="caution">
    <text evidence="2">The sequence shown here is derived from an EMBL/GenBank/DDBJ whole genome shotgun (WGS) entry which is preliminary data.</text>
</comment>
<evidence type="ECO:0000313" key="2">
    <source>
        <dbReference type="EMBL" id="TSC66577.1"/>
    </source>
</evidence>
<keyword evidence="1" id="KW-0472">Membrane</keyword>
<gene>
    <name evidence="2" type="ORF">G01um101477_49</name>
</gene>
<feature type="transmembrane region" description="Helical" evidence="1">
    <location>
        <begin position="38"/>
        <end position="59"/>
    </location>
</feature>
<dbReference type="EMBL" id="VMFF01000003">
    <property type="protein sequence ID" value="TSC66577.1"/>
    <property type="molecule type" value="Genomic_DNA"/>
</dbReference>
<name>A0A554JDW4_9BACT</name>
<keyword evidence="1" id="KW-0812">Transmembrane</keyword>
<feature type="transmembrane region" description="Helical" evidence="1">
    <location>
        <begin position="103"/>
        <end position="127"/>
    </location>
</feature>
<feature type="transmembrane region" description="Helical" evidence="1">
    <location>
        <begin position="79"/>
        <end position="97"/>
    </location>
</feature>
<organism evidence="2 3">
    <name type="scientific">Candidatus Doudnabacteria bacterium Gr01-1014_77</name>
    <dbReference type="NCBI Taxonomy" id="2017133"/>
    <lineage>
        <taxon>Bacteria</taxon>
        <taxon>Candidatus Doudnaibacteriota</taxon>
    </lineage>
</organism>
<reference evidence="2 3" key="1">
    <citation type="submission" date="2017-07" db="EMBL/GenBank/DDBJ databases">
        <title>Mechanisms for carbon and nitrogen cycling indicate functional differentiation within the Candidate Phyla Radiation.</title>
        <authorList>
            <person name="Danczak R.E."/>
            <person name="Johnston M.D."/>
            <person name="Kenah C."/>
            <person name="Slattery M."/>
            <person name="Wrighton K.C."/>
            <person name="Wilkins M.J."/>
        </authorList>
    </citation>
    <scope>NUCLEOTIDE SEQUENCE [LARGE SCALE GENOMIC DNA]</scope>
    <source>
        <strain evidence="2">Gr01-1014_77</strain>
    </source>
</reference>
<proteinExistence type="predicted"/>
<accession>A0A554JDW4</accession>
<evidence type="ECO:0000256" key="1">
    <source>
        <dbReference type="SAM" id="Phobius"/>
    </source>
</evidence>
<evidence type="ECO:0000313" key="3">
    <source>
        <dbReference type="Proteomes" id="UP000319613"/>
    </source>
</evidence>
<protein>
    <submittedName>
        <fullName evidence="2">Uncharacterized protein</fullName>
    </submittedName>
</protein>
<keyword evidence="1" id="KW-1133">Transmembrane helix</keyword>
<sequence length="133" mass="15364">MKKLTPIFYLFFVFPIAIVDTFLIAYGTELGTLWRPNAMYLLLLVIFGGIFLLIGNFAVITLEDHRDFKWKYHFRQSSYVYTLLAALIVIYSNLDVLETSTQYIYVVGLMHMSVLAILVNAFAGMIIRPKRNI</sequence>
<dbReference type="Proteomes" id="UP000319613">
    <property type="component" value="Unassembled WGS sequence"/>
</dbReference>
<feature type="transmembrane region" description="Helical" evidence="1">
    <location>
        <begin position="7"/>
        <end position="26"/>
    </location>
</feature>